<comment type="caution">
    <text evidence="2">The sequence shown here is derived from an EMBL/GenBank/DDBJ whole genome shotgun (WGS) entry which is preliminary data.</text>
</comment>
<feature type="chain" id="PRO_5020540871" evidence="1">
    <location>
        <begin position="24"/>
        <end position="226"/>
    </location>
</feature>
<keyword evidence="3" id="KW-1185">Reference proteome</keyword>
<evidence type="ECO:0000313" key="2">
    <source>
        <dbReference type="EMBL" id="TEA22117.1"/>
    </source>
</evidence>
<gene>
    <name evidence="2" type="ORF">C8034_v006358</name>
</gene>
<evidence type="ECO:0000313" key="3">
    <source>
        <dbReference type="Proteomes" id="UP000295604"/>
    </source>
</evidence>
<reference evidence="2 3" key="1">
    <citation type="submission" date="2018-11" db="EMBL/GenBank/DDBJ databases">
        <title>Genome sequence and assembly of Colletotrichum sidae.</title>
        <authorList>
            <person name="Gan P."/>
            <person name="Shirasu K."/>
        </authorList>
    </citation>
    <scope>NUCLEOTIDE SEQUENCE [LARGE SCALE GENOMIC DNA]</scope>
    <source>
        <strain evidence="2 3">CBS 518.97</strain>
    </source>
</reference>
<organism evidence="2 3">
    <name type="scientific">Colletotrichum sidae</name>
    <dbReference type="NCBI Taxonomy" id="1347389"/>
    <lineage>
        <taxon>Eukaryota</taxon>
        <taxon>Fungi</taxon>
        <taxon>Dikarya</taxon>
        <taxon>Ascomycota</taxon>
        <taxon>Pezizomycotina</taxon>
        <taxon>Sordariomycetes</taxon>
        <taxon>Hypocreomycetidae</taxon>
        <taxon>Glomerellales</taxon>
        <taxon>Glomerellaceae</taxon>
        <taxon>Colletotrichum</taxon>
        <taxon>Colletotrichum orbiculare species complex</taxon>
    </lineage>
</organism>
<dbReference type="AlphaFoldDB" id="A0A4R8TTJ3"/>
<dbReference type="Proteomes" id="UP000295604">
    <property type="component" value="Unassembled WGS sequence"/>
</dbReference>
<name>A0A4R8TTJ3_9PEZI</name>
<dbReference type="EMBL" id="QAPF01000010">
    <property type="protein sequence ID" value="TEA22117.1"/>
    <property type="molecule type" value="Genomic_DNA"/>
</dbReference>
<evidence type="ECO:0000256" key="1">
    <source>
        <dbReference type="SAM" id="SignalP"/>
    </source>
</evidence>
<protein>
    <submittedName>
        <fullName evidence="2">Uncharacterized protein</fullName>
    </submittedName>
</protein>
<keyword evidence="1" id="KW-0732">Signal</keyword>
<accession>A0A4R8TTJ3</accession>
<proteinExistence type="predicted"/>
<sequence length="226" mass="26203">MGRGRKRLYNWPWVLQFHITVAALDLNLTGPVADETPLERFMMTLENFYANEERLGRARELYEAHAEHITQRGVDYREFEVNFEQSIVAPAAVMLLELWRYTSDDKWLEAAKLHLDTMLCFAGKQPYYRLHDVSIRHWDGFWFGKDRMWGDTFPHHWSTISAVALHHCGTGLGNDTDEERWLKTADGIMRNNLALFEAGGKASCPYIYPASASGRNGNYRDHYAND</sequence>
<feature type="signal peptide" evidence="1">
    <location>
        <begin position="1"/>
        <end position="23"/>
    </location>
</feature>